<keyword evidence="6" id="KW-1133">Transmembrane helix</keyword>
<dbReference type="Gene3D" id="3.30.565.10">
    <property type="entry name" value="Histidine kinase-like ATPase, C-terminal domain"/>
    <property type="match status" value="1"/>
</dbReference>
<keyword evidence="6" id="KW-0812">Transmembrane</keyword>
<feature type="coiled-coil region" evidence="5">
    <location>
        <begin position="255"/>
        <end position="286"/>
    </location>
</feature>
<keyword evidence="4 8" id="KW-0418">Kinase</keyword>
<feature type="transmembrane region" description="Helical" evidence="6">
    <location>
        <begin position="188"/>
        <end position="208"/>
    </location>
</feature>
<evidence type="ECO:0000256" key="4">
    <source>
        <dbReference type="ARBA" id="ARBA00022777"/>
    </source>
</evidence>
<dbReference type="InterPro" id="IPR010559">
    <property type="entry name" value="Sig_transdc_His_kin_internal"/>
</dbReference>
<evidence type="ECO:0000256" key="5">
    <source>
        <dbReference type="SAM" id="Coils"/>
    </source>
</evidence>
<keyword evidence="5" id="KW-0175">Coiled coil</keyword>
<keyword evidence="6" id="KW-0472">Membrane</keyword>
<evidence type="ECO:0000259" key="7">
    <source>
        <dbReference type="PROSITE" id="PS50885"/>
    </source>
</evidence>
<dbReference type="GO" id="GO:0016020">
    <property type="term" value="C:membrane"/>
    <property type="evidence" value="ECO:0007669"/>
    <property type="project" value="UniProtKB-SubCell"/>
</dbReference>
<evidence type="ECO:0000256" key="6">
    <source>
        <dbReference type="SAM" id="Phobius"/>
    </source>
</evidence>
<dbReference type="PANTHER" id="PTHR34220">
    <property type="entry name" value="SENSOR HISTIDINE KINASE YPDA"/>
    <property type="match status" value="1"/>
</dbReference>
<comment type="caution">
    <text evidence="8">The sequence shown here is derived from an EMBL/GenBank/DDBJ whole genome shotgun (WGS) entry which is preliminary data.</text>
</comment>
<sequence>MMIVKKWLTLLKNSFGAKLNLIFSIVICLFIFFSLYNQSLLNKFSTEHSRNIYLYDNILELKENLIQGDIALSEYFRSGNRTSLASFNHYSDQTRKILSDLSDHVETDEQIYLLRSIDNSFATYYNECSNASFLYNTREGYDYIDKMYYAQSINAYLLRYGDDLLHLVLEESIDSNNKLVQQQSLLTFWNYIIIISLILFFFSCITYINVNITKPLNILKTKATEISNGNLNVAVPVNTPETTIGVLSETFNKMIKNIREMMESIQENVKTEKKLLEEQRKNIEFQSLLNQATFLALQTQTNPHFLFNTLNSISRTITLEKYEQALLMIDSLAALLRYSLTDAEVAVTLEEELTITQEYLNIQNHRFSDRIHSKIVCDDDLAKRIVLPRFTLQPLVENAIIHGLEPKEEGGKVKIVVRKKGNFAVIDIIDSGLGIPKKLLKELQNKTFELTSKNIGIKNTQQRIILFTKNEHAFIIKSKEKMGTLVRITLPLKEATNV</sequence>
<dbReference type="PROSITE" id="PS50885">
    <property type="entry name" value="HAMP"/>
    <property type="match status" value="1"/>
</dbReference>
<comment type="subcellular location">
    <subcellularLocation>
        <location evidence="1">Membrane</location>
    </subcellularLocation>
</comment>
<dbReference type="AlphaFoldDB" id="A0A4R1N1R4"/>
<feature type="domain" description="HAMP" evidence="7">
    <location>
        <begin position="210"/>
        <end position="263"/>
    </location>
</feature>
<dbReference type="Pfam" id="PF00672">
    <property type="entry name" value="HAMP"/>
    <property type="match status" value="1"/>
</dbReference>
<evidence type="ECO:0000256" key="2">
    <source>
        <dbReference type="ARBA" id="ARBA00022553"/>
    </source>
</evidence>
<organism evidence="8 9">
    <name type="scientific">Natranaerovirga hydrolytica</name>
    <dbReference type="NCBI Taxonomy" id="680378"/>
    <lineage>
        <taxon>Bacteria</taxon>
        <taxon>Bacillati</taxon>
        <taxon>Bacillota</taxon>
        <taxon>Clostridia</taxon>
        <taxon>Lachnospirales</taxon>
        <taxon>Natranaerovirgaceae</taxon>
        <taxon>Natranaerovirga</taxon>
    </lineage>
</organism>
<accession>A0A4R1N1R4</accession>
<dbReference type="SUPFAM" id="SSF55874">
    <property type="entry name" value="ATPase domain of HSP90 chaperone/DNA topoisomerase II/histidine kinase"/>
    <property type="match status" value="1"/>
</dbReference>
<reference evidence="8 9" key="1">
    <citation type="submission" date="2019-03" db="EMBL/GenBank/DDBJ databases">
        <title>Genomic Encyclopedia of Type Strains, Phase IV (KMG-IV): sequencing the most valuable type-strain genomes for metagenomic binning, comparative biology and taxonomic classification.</title>
        <authorList>
            <person name="Goeker M."/>
        </authorList>
    </citation>
    <scope>NUCLEOTIDE SEQUENCE [LARGE SCALE GENOMIC DNA]</scope>
    <source>
        <strain evidence="8 9">DSM 24176</strain>
    </source>
</reference>
<keyword evidence="9" id="KW-1185">Reference proteome</keyword>
<dbReference type="Pfam" id="PF02518">
    <property type="entry name" value="HATPase_c"/>
    <property type="match status" value="1"/>
</dbReference>
<evidence type="ECO:0000313" key="8">
    <source>
        <dbReference type="EMBL" id="TCL00070.1"/>
    </source>
</evidence>
<dbReference type="GO" id="GO:0000155">
    <property type="term" value="F:phosphorelay sensor kinase activity"/>
    <property type="evidence" value="ECO:0007669"/>
    <property type="project" value="InterPro"/>
</dbReference>
<keyword evidence="3" id="KW-0808">Transferase</keyword>
<dbReference type="CDD" id="cd06225">
    <property type="entry name" value="HAMP"/>
    <property type="match status" value="1"/>
</dbReference>
<dbReference type="Gene3D" id="6.10.340.10">
    <property type="match status" value="1"/>
</dbReference>
<dbReference type="EMBL" id="SMGQ01000001">
    <property type="protein sequence ID" value="TCL00070.1"/>
    <property type="molecule type" value="Genomic_DNA"/>
</dbReference>
<gene>
    <name evidence="8" type="ORF">EDC19_0051</name>
</gene>
<dbReference type="SUPFAM" id="SSF158472">
    <property type="entry name" value="HAMP domain-like"/>
    <property type="match status" value="1"/>
</dbReference>
<keyword evidence="2" id="KW-0597">Phosphoprotein</keyword>
<dbReference type="InterPro" id="IPR003594">
    <property type="entry name" value="HATPase_dom"/>
</dbReference>
<dbReference type="InterPro" id="IPR036890">
    <property type="entry name" value="HATPase_C_sf"/>
</dbReference>
<dbReference type="Pfam" id="PF06580">
    <property type="entry name" value="His_kinase"/>
    <property type="match status" value="1"/>
</dbReference>
<evidence type="ECO:0000256" key="3">
    <source>
        <dbReference type="ARBA" id="ARBA00022679"/>
    </source>
</evidence>
<dbReference type="InterPro" id="IPR003660">
    <property type="entry name" value="HAMP_dom"/>
</dbReference>
<evidence type="ECO:0000256" key="1">
    <source>
        <dbReference type="ARBA" id="ARBA00004370"/>
    </source>
</evidence>
<dbReference type="InterPro" id="IPR050640">
    <property type="entry name" value="Bact_2-comp_sensor_kinase"/>
</dbReference>
<feature type="transmembrane region" description="Helical" evidence="6">
    <location>
        <begin position="15"/>
        <end position="36"/>
    </location>
</feature>
<dbReference type="PANTHER" id="PTHR34220:SF7">
    <property type="entry name" value="SENSOR HISTIDINE KINASE YPDA"/>
    <property type="match status" value="1"/>
</dbReference>
<name>A0A4R1N1R4_9FIRM</name>
<dbReference type="Proteomes" id="UP000294545">
    <property type="component" value="Unassembled WGS sequence"/>
</dbReference>
<evidence type="ECO:0000313" key="9">
    <source>
        <dbReference type="Proteomes" id="UP000294545"/>
    </source>
</evidence>
<proteinExistence type="predicted"/>
<protein>
    <submittedName>
        <fullName evidence="8">Histidine kinase/DNA gyrase B/HSP90-like ATPase</fullName>
    </submittedName>
</protein>
<dbReference type="SMART" id="SM00304">
    <property type="entry name" value="HAMP"/>
    <property type="match status" value="1"/>
</dbReference>
<dbReference type="OrthoDB" id="9809348at2"/>